<dbReference type="EMBL" id="SJPM01000003">
    <property type="protein sequence ID" value="TWT98980.1"/>
    <property type="molecule type" value="Genomic_DNA"/>
</dbReference>
<sequence precursor="true">MTGYRLLFILAALSFSGFAKADDLWLAVANEFPGRLRLSEGGTVPRVVFARRDRPDPAYPHAVMKVSQIAVGADGKVYYCSGLDGSLMHLLDGRHEIQASEVAGQIRDLACTGEEHTVYYSVVPTPQNSQPLADGIIYRRDFWAGSPEQVAHIRQADVGGNWWGSFAIRDREIYLATLDQPSRIFKWAGGNLQPVFTDNVHHVTGLAVSPDNHFLFTDGSGGVWETTDFVGVRSVLQTGLPIYDVAVRAASTGGRP</sequence>
<dbReference type="OrthoDB" id="273965at2"/>
<dbReference type="SUPFAM" id="SSF75011">
    <property type="entry name" value="3-carboxy-cis,cis-mucoante lactonizing enzyme"/>
    <property type="match status" value="1"/>
</dbReference>
<feature type="signal peptide" evidence="1">
    <location>
        <begin position="1"/>
        <end position="21"/>
    </location>
</feature>
<evidence type="ECO:0000256" key="1">
    <source>
        <dbReference type="SAM" id="SignalP"/>
    </source>
</evidence>
<organism evidence="2 3">
    <name type="scientific">Neorhodopirellula pilleata</name>
    <dbReference type="NCBI Taxonomy" id="2714738"/>
    <lineage>
        <taxon>Bacteria</taxon>
        <taxon>Pseudomonadati</taxon>
        <taxon>Planctomycetota</taxon>
        <taxon>Planctomycetia</taxon>
        <taxon>Pirellulales</taxon>
        <taxon>Pirellulaceae</taxon>
        <taxon>Neorhodopirellula</taxon>
    </lineage>
</organism>
<dbReference type="AlphaFoldDB" id="A0A5C6AHS7"/>
<comment type="caution">
    <text evidence="2">The sequence shown here is derived from an EMBL/GenBank/DDBJ whole genome shotgun (WGS) entry which is preliminary data.</text>
</comment>
<proteinExistence type="predicted"/>
<evidence type="ECO:0000313" key="3">
    <source>
        <dbReference type="Proteomes" id="UP000316213"/>
    </source>
</evidence>
<dbReference type="Proteomes" id="UP000316213">
    <property type="component" value="Unassembled WGS sequence"/>
</dbReference>
<dbReference type="RefSeq" id="WP_146577625.1">
    <property type="nucleotide sequence ID" value="NZ_SJPM01000003.1"/>
</dbReference>
<keyword evidence="1" id="KW-0732">Signal</keyword>
<reference evidence="2 3" key="1">
    <citation type="submission" date="2019-02" db="EMBL/GenBank/DDBJ databases">
        <title>Deep-cultivation of Planctomycetes and their phenomic and genomic characterization uncovers novel biology.</title>
        <authorList>
            <person name="Wiegand S."/>
            <person name="Jogler M."/>
            <person name="Boedeker C."/>
            <person name="Pinto D."/>
            <person name="Vollmers J."/>
            <person name="Rivas-Marin E."/>
            <person name="Kohn T."/>
            <person name="Peeters S.H."/>
            <person name="Heuer A."/>
            <person name="Rast P."/>
            <person name="Oberbeckmann S."/>
            <person name="Bunk B."/>
            <person name="Jeske O."/>
            <person name="Meyerdierks A."/>
            <person name="Storesund J.E."/>
            <person name="Kallscheuer N."/>
            <person name="Luecker S."/>
            <person name="Lage O.M."/>
            <person name="Pohl T."/>
            <person name="Merkel B.J."/>
            <person name="Hornburger P."/>
            <person name="Mueller R.-W."/>
            <person name="Bruemmer F."/>
            <person name="Labrenz M."/>
            <person name="Spormann A.M."/>
            <person name="Op Den Camp H."/>
            <person name="Overmann J."/>
            <person name="Amann R."/>
            <person name="Jetten M.S.M."/>
            <person name="Mascher T."/>
            <person name="Medema M.H."/>
            <person name="Devos D.P."/>
            <person name="Kaster A.-K."/>
            <person name="Ovreas L."/>
            <person name="Rohde M."/>
            <person name="Galperin M.Y."/>
            <person name="Jogler C."/>
        </authorList>
    </citation>
    <scope>NUCLEOTIDE SEQUENCE [LARGE SCALE GENOMIC DNA]</scope>
    <source>
        <strain evidence="2 3">Pla100</strain>
    </source>
</reference>
<evidence type="ECO:0000313" key="2">
    <source>
        <dbReference type="EMBL" id="TWT98980.1"/>
    </source>
</evidence>
<accession>A0A5C6AHS7</accession>
<protein>
    <recommendedName>
        <fullName evidence="4">SMP-30/Gluconolaconase/LRE-like region</fullName>
    </recommendedName>
</protein>
<feature type="chain" id="PRO_5023004052" description="SMP-30/Gluconolaconase/LRE-like region" evidence="1">
    <location>
        <begin position="22"/>
        <end position="256"/>
    </location>
</feature>
<gene>
    <name evidence="2" type="ORF">Pla100_21460</name>
</gene>
<keyword evidence="3" id="KW-1185">Reference proteome</keyword>
<evidence type="ECO:0008006" key="4">
    <source>
        <dbReference type="Google" id="ProtNLM"/>
    </source>
</evidence>
<name>A0A5C6AHS7_9BACT</name>